<comment type="similarity">
    <text evidence="2 12">Belongs to the cytochrome P450 family.</text>
</comment>
<evidence type="ECO:0000313" key="14">
    <source>
        <dbReference type="Proteomes" id="UP000734854"/>
    </source>
</evidence>
<evidence type="ECO:0000313" key="13">
    <source>
        <dbReference type="EMBL" id="KAG6473062.1"/>
    </source>
</evidence>
<dbReference type="GO" id="GO:0016020">
    <property type="term" value="C:membrane"/>
    <property type="evidence" value="ECO:0007669"/>
    <property type="project" value="UniProtKB-SubCell"/>
</dbReference>
<name>A0A8J5C5K2_ZINOF</name>
<keyword evidence="6" id="KW-1133">Transmembrane helix</keyword>
<dbReference type="InterPro" id="IPR001128">
    <property type="entry name" value="Cyt_P450"/>
</dbReference>
<evidence type="ECO:0000256" key="1">
    <source>
        <dbReference type="ARBA" id="ARBA00004370"/>
    </source>
</evidence>
<dbReference type="InterPro" id="IPR002401">
    <property type="entry name" value="Cyt_P450_E_grp-I"/>
</dbReference>
<dbReference type="PANTHER" id="PTHR24282">
    <property type="entry name" value="CYTOCHROME P450 FAMILY MEMBER"/>
    <property type="match status" value="1"/>
</dbReference>
<protein>
    <recommendedName>
        <fullName evidence="15">Cytochrome P450</fullName>
    </recommendedName>
</protein>
<gene>
    <name evidence="13" type="ORF">ZIOFF_066969</name>
</gene>
<comment type="caution">
    <text evidence="13">The sequence shown here is derived from an EMBL/GenBank/DDBJ whole genome shotgun (WGS) entry which is preliminary data.</text>
</comment>
<evidence type="ECO:0000256" key="12">
    <source>
        <dbReference type="RuleBase" id="RU000461"/>
    </source>
</evidence>
<keyword evidence="4" id="KW-0812">Transmembrane</keyword>
<feature type="binding site" description="axial binding residue" evidence="11">
    <location>
        <position position="630"/>
    </location>
    <ligand>
        <name>heme</name>
        <dbReference type="ChEBI" id="CHEBI:30413"/>
    </ligand>
    <ligandPart>
        <name>Fe</name>
        <dbReference type="ChEBI" id="CHEBI:18248"/>
    </ligandPart>
</feature>
<keyword evidence="5 11" id="KW-0479">Metal-binding</keyword>
<keyword evidence="14" id="KW-1185">Reference proteome</keyword>
<dbReference type="GO" id="GO:0005506">
    <property type="term" value="F:iron ion binding"/>
    <property type="evidence" value="ECO:0007669"/>
    <property type="project" value="InterPro"/>
</dbReference>
<evidence type="ECO:0000256" key="3">
    <source>
        <dbReference type="ARBA" id="ARBA00022617"/>
    </source>
</evidence>
<dbReference type="EMBL" id="JACMSC010000019">
    <property type="protein sequence ID" value="KAG6473062.1"/>
    <property type="molecule type" value="Genomic_DNA"/>
</dbReference>
<dbReference type="PROSITE" id="PS00086">
    <property type="entry name" value="CYTOCHROME_P450"/>
    <property type="match status" value="1"/>
</dbReference>
<proteinExistence type="inferred from homology"/>
<accession>A0A8J5C5K2</accession>
<dbReference type="PANTHER" id="PTHR24282:SF255">
    <property type="entry name" value="CYTOCHROME P450 72A11-RELATED"/>
    <property type="match status" value="1"/>
</dbReference>
<dbReference type="PRINTS" id="PR00463">
    <property type="entry name" value="EP450I"/>
</dbReference>
<organism evidence="13 14">
    <name type="scientific">Zingiber officinale</name>
    <name type="common">Ginger</name>
    <name type="synonym">Amomum zingiber</name>
    <dbReference type="NCBI Taxonomy" id="94328"/>
    <lineage>
        <taxon>Eukaryota</taxon>
        <taxon>Viridiplantae</taxon>
        <taxon>Streptophyta</taxon>
        <taxon>Embryophyta</taxon>
        <taxon>Tracheophyta</taxon>
        <taxon>Spermatophyta</taxon>
        <taxon>Magnoliopsida</taxon>
        <taxon>Liliopsida</taxon>
        <taxon>Zingiberales</taxon>
        <taxon>Zingiberaceae</taxon>
        <taxon>Zingiber</taxon>
    </lineage>
</organism>
<evidence type="ECO:0000256" key="10">
    <source>
        <dbReference type="ARBA" id="ARBA00023136"/>
    </source>
</evidence>
<dbReference type="GO" id="GO:0016705">
    <property type="term" value="F:oxidoreductase activity, acting on paired donors, with incorporation or reduction of molecular oxygen"/>
    <property type="evidence" value="ECO:0007669"/>
    <property type="project" value="InterPro"/>
</dbReference>
<reference evidence="13 14" key="1">
    <citation type="submission" date="2020-08" db="EMBL/GenBank/DDBJ databases">
        <title>Plant Genome Project.</title>
        <authorList>
            <person name="Zhang R.-G."/>
        </authorList>
    </citation>
    <scope>NUCLEOTIDE SEQUENCE [LARGE SCALE GENOMIC DNA]</scope>
    <source>
        <tissue evidence="13">Rhizome</tissue>
    </source>
</reference>
<keyword evidence="9 12" id="KW-0503">Monooxygenase</keyword>
<evidence type="ECO:0000256" key="4">
    <source>
        <dbReference type="ARBA" id="ARBA00022692"/>
    </source>
</evidence>
<dbReference type="Pfam" id="PF00067">
    <property type="entry name" value="p450"/>
    <property type="match status" value="1"/>
</dbReference>
<comment type="subcellular location">
    <subcellularLocation>
        <location evidence="1">Membrane</location>
    </subcellularLocation>
</comment>
<evidence type="ECO:0000256" key="7">
    <source>
        <dbReference type="ARBA" id="ARBA00023002"/>
    </source>
</evidence>
<dbReference type="PRINTS" id="PR00385">
    <property type="entry name" value="P450"/>
</dbReference>
<dbReference type="InterPro" id="IPR017972">
    <property type="entry name" value="Cyt_P450_CS"/>
</dbReference>
<evidence type="ECO:0000256" key="9">
    <source>
        <dbReference type="ARBA" id="ARBA00023033"/>
    </source>
</evidence>
<dbReference type="Gene3D" id="1.10.630.10">
    <property type="entry name" value="Cytochrome P450"/>
    <property type="match status" value="1"/>
</dbReference>
<dbReference type="InterPro" id="IPR036396">
    <property type="entry name" value="Cyt_P450_sf"/>
</dbReference>
<comment type="cofactor">
    <cofactor evidence="11">
        <name>heme</name>
        <dbReference type="ChEBI" id="CHEBI:30413"/>
    </cofactor>
</comment>
<dbReference type="InterPro" id="IPR050665">
    <property type="entry name" value="Cytochrome_P450_Monooxygen"/>
</dbReference>
<evidence type="ECO:0008006" key="15">
    <source>
        <dbReference type="Google" id="ProtNLM"/>
    </source>
</evidence>
<dbReference type="GO" id="GO:0020037">
    <property type="term" value="F:heme binding"/>
    <property type="evidence" value="ECO:0007669"/>
    <property type="project" value="InterPro"/>
</dbReference>
<keyword evidence="10" id="KW-0472">Membrane</keyword>
<evidence type="ECO:0000256" key="6">
    <source>
        <dbReference type="ARBA" id="ARBA00022989"/>
    </source>
</evidence>
<evidence type="ECO:0000256" key="5">
    <source>
        <dbReference type="ARBA" id="ARBA00022723"/>
    </source>
</evidence>
<keyword evidence="3 11" id="KW-0349">Heme</keyword>
<keyword evidence="7 12" id="KW-0560">Oxidoreductase</keyword>
<dbReference type="SUPFAM" id="SSF48264">
    <property type="entry name" value="Cytochrome P450"/>
    <property type="match status" value="1"/>
</dbReference>
<dbReference type="AlphaFoldDB" id="A0A8J5C5K2"/>
<keyword evidence="8 11" id="KW-0408">Iron</keyword>
<evidence type="ECO:0000256" key="2">
    <source>
        <dbReference type="ARBA" id="ARBA00010617"/>
    </source>
</evidence>
<sequence length="682" mass="77185">MVFRLPHPDLPTVHSSVKWSGTIVGVTDGSLGSTHKKARRPHTLQEDLEANRAAMNASKFEVASLLTKLIAAQLELTSYQEGEDGRFEVRKKILLASEDFSMPIVNSIINALSFRANGAIKQLQEKERICHLYPSPSVSKKEGASFRSSQFHKSFFFQILLLSCSLAKMELWFAVCGGLAALLVAAWAVRMLNWAFWKPRRLDRALRSQGLKGSSYRPISGDLKDFVRLAEEARAKPMPFSHAIFSHVSPFLQSATEAHGKENKVTFHWMGTNPRALIADPDQIREVLADKTGEIGKANTSHLFKYFLTGVLSQEGEKWAKHRKILNPAFHIEKLKRMLPAFYACCDELVNRWDEMAPKGEEIDVFVEFQSLAGDVISRSAFGSNFEEGRKIFQLHNEQTLFIAGSLPYAHIPGYRFLPTRMNTRMKAIDKELKGILLSIIKKREESMKLGTAKNDDLLDLLLESNLQHLREHGHAGLTTDEVVDECKLFYFAGQETTSLLLTWTMVVLSMHQDWQERAREEVLQAFGKEKPTFDGLSHLKTVTLILYEVLRLYPPVLGIPRQVLKSTKIGNVVYPPGVLLYLSILQVHHDPDLWGKDVDEFKPERFAEGMYKASEKNAFFPFGSGHRICIGQNFALLEAKLALCLILQRFSFDLSPSYTHAPNFVLTLKPQHGAPIRLRRI</sequence>
<dbReference type="GO" id="GO:0004497">
    <property type="term" value="F:monooxygenase activity"/>
    <property type="evidence" value="ECO:0007669"/>
    <property type="project" value="UniProtKB-KW"/>
</dbReference>
<dbReference type="GO" id="GO:0006629">
    <property type="term" value="P:lipid metabolic process"/>
    <property type="evidence" value="ECO:0007669"/>
    <property type="project" value="UniProtKB-ARBA"/>
</dbReference>
<evidence type="ECO:0000256" key="11">
    <source>
        <dbReference type="PIRSR" id="PIRSR602401-1"/>
    </source>
</evidence>
<evidence type="ECO:0000256" key="8">
    <source>
        <dbReference type="ARBA" id="ARBA00023004"/>
    </source>
</evidence>
<dbReference type="Proteomes" id="UP000734854">
    <property type="component" value="Unassembled WGS sequence"/>
</dbReference>